<organism evidence="4 5">
    <name type="scientific">Muraenolepis orangiensis</name>
    <name type="common">Patagonian moray cod</name>
    <dbReference type="NCBI Taxonomy" id="630683"/>
    <lineage>
        <taxon>Eukaryota</taxon>
        <taxon>Metazoa</taxon>
        <taxon>Chordata</taxon>
        <taxon>Craniata</taxon>
        <taxon>Vertebrata</taxon>
        <taxon>Euteleostomi</taxon>
        <taxon>Actinopterygii</taxon>
        <taxon>Neopterygii</taxon>
        <taxon>Teleostei</taxon>
        <taxon>Neoteleostei</taxon>
        <taxon>Acanthomorphata</taxon>
        <taxon>Zeiogadaria</taxon>
        <taxon>Gadariae</taxon>
        <taxon>Gadiformes</taxon>
        <taxon>Muraenolepidoidei</taxon>
        <taxon>Muraenolepididae</taxon>
        <taxon>Muraenolepis</taxon>
    </lineage>
</organism>
<evidence type="ECO:0000313" key="4">
    <source>
        <dbReference type="EMBL" id="KAJ3610433.1"/>
    </source>
</evidence>
<dbReference type="PANTHER" id="PTHR16193">
    <property type="entry name" value="TETRATRICOPEPTIDE REPEAT PROTEIN 27"/>
    <property type="match status" value="1"/>
</dbReference>
<dbReference type="EMBL" id="JANIIK010000038">
    <property type="protein sequence ID" value="KAJ3610433.1"/>
    <property type="molecule type" value="Genomic_DNA"/>
</dbReference>
<keyword evidence="5" id="KW-1185">Reference proteome</keyword>
<feature type="compositionally biased region" description="Basic and acidic residues" evidence="3">
    <location>
        <begin position="15"/>
        <end position="26"/>
    </location>
</feature>
<evidence type="ECO:0000256" key="3">
    <source>
        <dbReference type="SAM" id="MobiDB-lite"/>
    </source>
</evidence>
<sequence length="363" mass="40717">MRDLVRNSAGRNVKSHIEHTKDSEESHRCSVHLIEGQALLEGRRSPPGRTQADQREDASPHFDKICEHLQRSKEAGPLLSCLLAGDYQGVLRNPLVLELLGGGACCHGDSIEAHLERRLLAYLSDGPEDRRSDSNWTGPSLSLHLPDLLPPSLLAPTPQEVAEELRRSLVLDGEAVYSLVSNPFLLLLARVVFVSCSPKMEQLQLLPWWTLRYANLHQQILDELSPQLHGLAQSSMETVLKWERLFSDRRLRDLAVRFHLESMYASLTYWEYRPAQDHAHKAKELSGLEFNMTGALGKRTRFQQNFLSQLVLEVKRSEEPQSNPSVFPVLAPTPAALLPKSSGETREAPLLETPDGVWKALGS</sequence>
<evidence type="ECO:0000256" key="2">
    <source>
        <dbReference type="ARBA" id="ARBA00022803"/>
    </source>
</evidence>
<keyword evidence="1" id="KW-0677">Repeat</keyword>
<feature type="region of interest" description="Disordered" evidence="3">
    <location>
        <begin position="338"/>
        <end position="363"/>
    </location>
</feature>
<dbReference type="Proteomes" id="UP001148018">
    <property type="component" value="Unassembled WGS sequence"/>
</dbReference>
<dbReference type="OrthoDB" id="1936594at2759"/>
<comment type="caution">
    <text evidence="4">The sequence shown here is derived from an EMBL/GenBank/DDBJ whole genome shotgun (WGS) entry which is preliminary data.</text>
</comment>
<accession>A0A9Q0EQC5</accession>
<dbReference type="AlphaFoldDB" id="A0A9Q0EQC5"/>
<evidence type="ECO:0000313" key="5">
    <source>
        <dbReference type="Proteomes" id="UP001148018"/>
    </source>
</evidence>
<keyword evidence="2" id="KW-0802">TPR repeat</keyword>
<protein>
    <submittedName>
        <fullName evidence="4">Uncharacterized protein</fullName>
    </submittedName>
</protein>
<dbReference type="InterPro" id="IPR044244">
    <property type="entry name" value="TTC27/Emw1"/>
</dbReference>
<evidence type="ECO:0000256" key="1">
    <source>
        <dbReference type="ARBA" id="ARBA00022737"/>
    </source>
</evidence>
<dbReference type="PANTHER" id="PTHR16193:SF0">
    <property type="entry name" value="TETRATRICOPEPTIDE REPEAT PROTEIN 27"/>
    <property type="match status" value="1"/>
</dbReference>
<gene>
    <name evidence="4" type="ORF">NHX12_022525</name>
</gene>
<name>A0A9Q0EQC5_9TELE</name>
<feature type="region of interest" description="Disordered" evidence="3">
    <location>
        <begin position="1"/>
        <end position="26"/>
    </location>
</feature>
<reference evidence="4" key="1">
    <citation type="submission" date="2022-07" db="EMBL/GenBank/DDBJ databases">
        <title>Chromosome-level genome of Muraenolepis orangiensis.</title>
        <authorList>
            <person name="Kim J."/>
        </authorList>
    </citation>
    <scope>NUCLEOTIDE SEQUENCE</scope>
    <source>
        <strain evidence="4">KU_S4_2022</strain>
        <tissue evidence="4">Muscle</tissue>
    </source>
</reference>
<proteinExistence type="predicted"/>